<dbReference type="AlphaFoldDB" id="A0A0M6Z608"/>
<dbReference type="Proteomes" id="UP000049983">
    <property type="component" value="Unassembled WGS sequence"/>
</dbReference>
<accession>A0A0M6Z608</accession>
<sequence>MLHILIDTCVWLDLAKDYRKQTIIRAVHELVESRQIKIIVPKIVKDEFARNKSRVAEQAQSSLQAHFKLVREVVDRFAEDDYKMHTLNSLNETNQRIAMKGEAVNDSIKWIEGLLTAGIWKATTQEIKQRVTERALAGRAPYHRSKNSVGDAVIIETYAEITNANTKRVKFAFVTHNIRDFSQPAGDQRKPHPDLQPLFDGARSTYWTSLAELLKAEFTEDLDDLVADSNWFDEPRRLSEILVATHLLEKQIWYNRHRNLIVRIAKGKTKVVSFEEWEAADPRERNRTLVVDSIWERALRAARRTEIEVGIENLGPWDDFEWGMINGKLSALRWVTGDDWDMLDT</sequence>
<proteinExistence type="predicted"/>
<dbReference type="Pfam" id="PF16289">
    <property type="entry name" value="PIN_12"/>
    <property type="match status" value="1"/>
</dbReference>
<dbReference type="RefSeq" id="WP_055114468.1">
    <property type="nucleotide sequence ID" value="NZ_CXWA01000002.1"/>
</dbReference>
<reference evidence="3" key="1">
    <citation type="submission" date="2015-07" db="EMBL/GenBank/DDBJ databases">
        <authorList>
            <person name="Rodrigo-Torres Lidia"/>
            <person name="Arahal R.David."/>
        </authorList>
    </citation>
    <scope>NUCLEOTIDE SEQUENCE [LARGE SCALE GENOMIC DNA]</scope>
    <source>
        <strain evidence="3">CECT 5096</strain>
    </source>
</reference>
<evidence type="ECO:0000313" key="3">
    <source>
        <dbReference type="Proteomes" id="UP000049983"/>
    </source>
</evidence>
<name>A0A0M6Z608_9HYPH</name>
<dbReference type="EMBL" id="CXWC01000002">
    <property type="protein sequence ID" value="CTQ65663.1"/>
    <property type="molecule type" value="Genomic_DNA"/>
</dbReference>
<dbReference type="InterPro" id="IPR032557">
    <property type="entry name" value="DUF4935"/>
</dbReference>
<gene>
    <name evidence="2" type="ORF">LA5096_00807</name>
</gene>
<dbReference type="GeneID" id="97668250"/>
<evidence type="ECO:0000259" key="1">
    <source>
        <dbReference type="Pfam" id="PF16289"/>
    </source>
</evidence>
<dbReference type="Gene3D" id="3.40.50.1010">
    <property type="entry name" value="5'-nuclease"/>
    <property type="match status" value="1"/>
</dbReference>
<dbReference type="OrthoDB" id="8685584at2"/>
<keyword evidence="3" id="KW-1185">Reference proteome</keyword>
<evidence type="ECO:0000313" key="2">
    <source>
        <dbReference type="EMBL" id="CTQ65663.1"/>
    </source>
</evidence>
<organism evidence="2 3">
    <name type="scientific">Roseibium album</name>
    <dbReference type="NCBI Taxonomy" id="311410"/>
    <lineage>
        <taxon>Bacteria</taxon>
        <taxon>Pseudomonadati</taxon>
        <taxon>Pseudomonadota</taxon>
        <taxon>Alphaproteobacteria</taxon>
        <taxon>Hyphomicrobiales</taxon>
        <taxon>Stappiaceae</taxon>
        <taxon>Roseibium</taxon>
    </lineage>
</organism>
<feature type="domain" description="DUF4935" evidence="1">
    <location>
        <begin position="4"/>
        <end position="181"/>
    </location>
</feature>
<protein>
    <recommendedName>
        <fullName evidence="1">DUF4935 domain-containing protein</fullName>
    </recommendedName>
</protein>